<dbReference type="EMBL" id="SJPI01000001">
    <property type="protein sequence ID" value="TWT53729.1"/>
    <property type="molecule type" value="Genomic_DNA"/>
</dbReference>
<dbReference type="InterPro" id="IPR008884">
    <property type="entry name" value="TylF_MeTrfase"/>
</dbReference>
<proteinExistence type="predicted"/>
<organism evidence="2 3">
    <name type="scientific">Rubripirellula amarantea</name>
    <dbReference type="NCBI Taxonomy" id="2527999"/>
    <lineage>
        <taxon>Bacteria</taxon>
        <taxon>Pseudomonadati</taxon>
        <taxon>Planctomycetota</taxon>
        <taxon>Planctomycetia</taxon>
        <taxon>Pirellulales</taxon>
        <taxon>Pirellulaceae</taxon>
        <taxon>Rubripirellula</taxon>
    </lineage>
</organism>
<feature type="region of interest" description="Disordered" evidence="1">
    <location>
        <begin position="1"/>
        <end position="35"/>
    </location>
</feature>
<dbReference type="SUPFAM" id="SSF53335">
    <property type="entry name" value="S-adenosyl-L-methionine-dependent methyltransferases"/>
    <property type="match status" value="1"/>
</dbReference>
<dbReference type="AlphaFoldDB" id="A0A5C5WU37"/>
<dbReference type="Pfam" id="PF05711">
    <property type="entry name" value="TylF"/>
    <property type="match status" value="1"/>
</dbReference>
<accession>A0A5C5WU37</accession>
<protein>
    <submittedName>
        <fullName evidence="2">Mycinamicin III 3''-O-methyltransferase</fullName>
        <ecNumber evidence="2">2.1.1.237</ecNumber>
    </submittedName>
</protein>
<dbReference type="Gene3D" id="3.40.50.150">
    <property type="entry name" value="Vaccinia Virus protein VP39"/>
    <property type="match status" value="1"/>
</dbReference>
<keyword evidence="2" id="KW-0489">Methyltransferase</keyword>
<evidence type="ECO:0000313" key="2">
    <source>
        <dbReference type="EMBL" id="TWT53729.1"/>
    </source>
</evidence>
<keyword evidence="2" id="KW-0808">Transferase</keyword>
<dbReference type="EC" id="2.1.1.237" evidence="2"/>
<dbReference type="GO" id="GO:0008168">
    <property type="term" value="F:methyltransferase activity"/>
    <property type="evidence" value="ECO:0007669"/>
    <property type="project" value="UniProtKB-KW"/>
</dbReference>
<evidence type="ECO:0000313" key="3">
    <source>
        <dbReference type="Proteomes" id="UP000316598"/>
    </source>
</evidence>
<dbReference type="GO" id="GO:0032259">
    <property type="term" value="P:methylation"/>
    <property type="evidence" value="ECO:0007669"/>
    <property type="project" value="UniProtKB-KW"/>
</dbReference>
<feature type="compositionally biased region" description="Basic residues" evidence="1">
    <location>
        <begin position="1"/>
        <end position="19"/>
    </location>
</feature>
<dbReference type="Proteomes" id="UP000316598">
    <property type="component" value="Unassembled WGS sequence"/>
</dbReference>
<keyword evidence="3" id="KW-1185">Reference proteome</keyword>
<sequence length="272" mass="30559">MLPSLKKWKRQRRAERAKRKAADPNSYPPDMNRDSVETIVSVHQYTMTSTERLNGLCEAVRYIGDCGVEGDIVECGVWRGGSMMAIAQMLQKTGDTSRNLHLFDTFEGMSEPTDADVSIDGETAVKQLANEDKDDGTSVWCVASLGDVQSHMQQVAYPQNQIHYHVGKVEETIPEAAPAKIALLRLDTDWYESTAHEMEHLFPRLVDGGVLIVDDYGHWQGARRAIDEYFIKHNIGMMLHRLDYTGRIGIHHMGVARHRMTQAQGAAHRDAA</sequence>
<gene>
    <name evidence="2" type="primary">mycF</name>
    <name evidence="2" type="ORF">Pla22_13610</name>
</gene>
<evidence type="ECO:0000256" key="1">
    <source>
        <dbReference type="SAM" id="MobiDB-lite"/>
    </source>
</evidence>
<dbReference type="PANTHER" id="PTHR40036:SF1">
    <property type="entry name" value="MACROCIN O-METHYLTRANSFERASE"/>
    <property type="match status" value="1"/>
</dbReference>
<name>A0A5C5WU37_9BACT</name>
<reference evidence="2 3" key="1">
    <citation type="submission" date="2019-02" db="EMBL/GenBank/DDBJ databases">
        <title>Deep-cultivation of Planctomycetes and their phenomic and genomic characterization uncovers novel biology.</title>
        <authorList>
            <person name="Wiegand S."/>
            <person name="Jogler M."/>
            <person name="Boedeker C."/>
            <person name="Pinto D."/>
            <person name="Vollmers J."/>
            <person name="Rivas-Marin E."/>
            <person name="Kohn T."/>
            <person name="Peeters S.H."/>
            <person name="Heuer A."/>
            <person name="Rast P."/>
            <person name="Oberbeckmann S."/>
            <person name="Bunk B."/>
            <person name="Jeske O."/>
            <person name="Meyerdierks A."/>
            <person name="Storesund J.E."/>
            <person name="Kallscheuer N."/>
            <person name="Luecker S."/>
            <person name="Lage O.M."/>
            <person name="Pohl T."/>
            <person name="Merkel B.J."/>
            <person name="Hornburger P."/>
            <person name="Mueller R.-W."/>
            <person name="Bruemmer F."/>
            <person name="Labrenz M."/>
            <person name="Spormann A.M."/>
            <person name="Op Den Camp H."/>
            <person name="Overmann J."/>
            <person name="Amann R."/>
            <person name="Jetten M.S.M."/>
            <person name="Mascher T."/>
            <person name="Medema M.H."/>
            <person name="Devos D.P."/>
            <person name="Kaster A.-K."/>
            <person name="Ovreas L."/>
            <person name="Rohde M."/>
            <person name="Galperin M.Y."/>
            <person name="Jogler C."/>
        </authorList>
    </citation>
    <scope>NUCLEOTIDE SEQUENCE [LARGE SCALE GENOMIC DNA]</scope>
    <source>
        <strain evidence="2 3">Pla22</strain>
    </source>
</reference>
<comment type="caution">
    <text evidence="2">The sequence shown here is derived from an EMBL/GenBank/DDBJ whole genome shotgun (WGS) entry which is preliminary data.</text>
</comment>
<dbReference type="InterPro" id="IPR029063">
    <property type="entry name" value="SAM-dependent_MTases_sf"/>
</dbReference>
<dbReference type="PANTHER" id="PTHR40036">
    <property type="entry name" value="MACROCIN O-METHYLTRANSFERASE"/>
    <property type="match status" value="1"/>
</dbReference>